<dbReference type="Pfam" id="PF01817">
    <property type="entry name" value="CM_2"/>
    <property type="match status" value="1"/>
</dbReference>
<keyword evidence="5" id="KW-1185">Reference proteome</keyword>
<reference evidence="4 5" key="1">
    <citation type="submission" date="2022-07" db="EMBL/GenBank/DDBJ databases">
        <title>Bombella genomes.</title>
        <authorList>
            <person name="Harer L."/>
            <person name="Styblova S."/>
            <person name="Ehrmann M."/>
        </authorList>
    </citation>
    <scope>NUCLEOTIDE SEQUENCE [LARGE SCALE GENOMIC DNA]</scope>
    <source>
        <strain evidence="4 5">TMW 2.2558</strain>
    </source>
</reference>
<sequence length="100" mass="11212">MTSNATQQLSVLRQRIDNIDAALIYMLAERFRCTNEVGHLKAATHLPACDPAREAEQIQRLKKLAEDAGLDMAFTKAFFTFLVGEVVAKHKIIARQNQAK</sequence>
<dbReference type="InterPro" id="IPR036263">
    <property type="entry name" value="Chorismate_II_sf"/>
</dbReference>
<dbReference type="NCBIfam" id="TIGR01795">
    <property type="entry name" value="CM_mono_cladeE"/>
    <property type="match status" value="1"/>
</dbReference>
<dbReference type="SUPFAM" id="SSF48600">
    <property type="entry name" value="Chorismate mutase II"/>
    <property type="match status" value="1"/>
</dbReference>
<gene>
    <name evidence="4" type="ORF">NQF64_03000</name>
</gene>
<evidence type="ECO:0000256" key="1">
    <source>
        <dbReference type="ARBA" id="ARBA00012404"/>
    </source>
</evidence>
<dbReference type="RefSeq" id="WP_099027274.1">
    <property type="nucleotide sequence ID" value="NZ_JANIDW010000001.1"/>
</dbReference>
<evidence type="ECO:0000259" key="3">
    <source>
        <dbReference type="PROSITE" id="PS51168"/>
    </source>
</evidence>
<name>A0ABT3W597_9PROT</name>
<protein>
    <recommendedName>
        <fullName evidence="1">chorismate mutase</fullName>
        <ecNumber evidence="1">5.4.99.5</ecNumber>
    </recommendedName>
</protein>
<feature type="domain" description="Chorismate mutase" evidence="3">
    <location>
        <begin position="3"/>
        <end position="94"/>
    </location>
</feature>
<keyword evidence="2 4" id="KW-0413">Isomerase</keyword>
<dbReference type="PROSITE" id="PS51168">
    <property type="entry name" value="CHORISMATE_MUT_2"/>
    <property type="match status" value="1"/>
</dbReference>
<dbReference type="PANTHER" id="PTHR38041">
    <property type="entry name" value="CHORISMATE MUTASE"/>
    <property type="match status" value="1"/>
</dbReference>
<dbReference type="PANTHER" id="PTHR38041:SF1">
    <property type="entry name" value="CHORISMATE MUTASE"/>
    <property type="match status" value="1"/>
</dbReference>
<dbReference type="GO" id="GO:0004106">
    <property type="term" value="F:chorismate mutase activity"/>
    <property type="evidence" value="ECO:0007669"/>
    <property type="project" value="UniProtKB-EC"/>
</dbReference>
<dbReference type="InterPro" id="IPR051331">
    <property type="entry name" value="Chorismate_mutase-related"/>
</dbReference>
<dbReference type="InterPro" id="IPR010951">
    <property type="entry name" value="CM_bact"/>
</dbReference>
<accession>A0ABT3W597</accession>
<evidence type="ECO:0000313" key="5">
    <source>
        <dbReference type="Proteomes" id="UP001165648"/>
    </source>
</evidence>
<organism evidence="4 5">
    <name type="scientific">Bombella saccharophila</name>
    <dbReference type="NCBI Taxonomy" id="2967338"/>
    <lineage>
        <taxon>Bacteria</taxon>
        <taxon>Pseudomonadati</taxon>
        <taxon>Pseudomonadota</taxon>
        <taxon>Alphaproteobacteria</taxon>
        <taxon>Acetobacterales</taxon>
        <taxon>Acetobacteraceae</taxon>
        <taxon>Bombella</taxon>
    </lineage>
</organism>
<proteinExistence type="predicted"/>
<dbReference type="Proteomes" id="UP001165648">
    <property type="component" value="Unassembled WGS sequence"/>
</dbReference>
<comment type="caution">
    <text evidence="4">The sequence shown here is derived from an EMBL/GenBank/DDBJ whole genome shotgun (WGS) entry which is preliminary data.</text>
</comment>
<dbReference type="InterPro" id="IPR036979">
    <property type="entry name" value="CM_dom_sf"/>
</dbReference>
<dbReference type="EMBL" id="JANIDW010000001">
    <property type="protein sequence ID" value="MCX5614217.1"/>
    <property type="molecule type" value="Genomic_DNA"/>
</dbReference>
<evidence type="ECO:0000313" key="4">
    <source>
        <dbReference type="EMBL" id="MCX5614217.1"/>
    </source>
</evidence>
<evidence type="ECO:0000256" key="2">
    <source>
        <dbReference type="ARBA" id="ARBA00023235"/>
    </source>
</evidence>
<dbReference type="Gene3D" id="1.20.59.10">
    <property type="entry name" value="Chorismate mutase"/>
    <property type="match status" value="1"/>
</dbReference>
<dbReference type="NCBIfam" id="NF006691">
    <property type="entry name" value="PRK09239.1"/>
    <property type="match status" value="1"/>
</dbReference>
<dbReference type="InterPro" id="IPR002701">
    <property type="entry name" value="CM_II_prokaryot"/>
</dbReference>
<dbReference type="SMART" id="SM00830">
    <property type="entry name" value="CM_2"/>
    <property type="match status" value="1"/>
</dbReference>
<dbReference type="EC" id="5.4.99.5" evidence="1"/>